<dbReference type="Gene3D" id="1.20.1270.350">
    <property type="entry name" value="Dedicator of cytokinesis N-terminal subdomain"/>
    <property type="match status" value="1"/>
</dbReference>
<dbReference type="EMBL" id="KB007857">
    <property type="protein sequence ID" value="ELR23221.1"/>
    <property type="molecule type" value="Genomic_DNA"/>
</dbReference>
<dbReference type="KEGG" id="acan:ACA1_068050"/>
<dbReference type="Pfam" id="PF00018">
    <property type="entry name" value="SH3_1"/>
    <property type="match status" value="1"/>
</dbReference>
<sequence>MAEKGWKSYSAEAVAISDFVHSDAPRYLLRFSVGDVIQVVETMEGWYKGILIETKETGLFPASFFRVKPSEDGKDPIMRELHSVFREWGDLLKKLYLARKTKDFNILSERLKTLFSWNKDALAKMKAKVMASIEEGRRLMGLDLLVRTNTGEIATERNCSIMELYRMHQEQDQRSVLSNVVPRLRRKENAFAQGGSLIDQKVEFMLPLHHIMLQFVVFQCKVTDPTELRFSIYNAHSKTFITEEYPLLLTIHGLPADIGRINKLKTIFTDIDDKDLADGKLHLVCYLVRVGQMHADKATKGQKVRRPYACAAMKLTTARILDEASRGVLKLNLKNLDEVYGARDPAGKLVEQRMMIFNTPQESSFPDIHELIIKNANVVEVPKSLGITIGLKLLLGEYPSLLQRAPHLKEITVAQRLSVQPGHCRNDYYITIDSGEFTQDRKRAAKNVEISVTVRDGKGNDVQDVLISGAGEMPVREWKSIVYYHNNTPKWNETFKLLIAPHKFRDYHLYFTMRHCTTSGKTNTQKAGAAYCFLRLTDFAGSIQRDGEHVLSTYKPQKADDPVYYLRDPQKVIQRKGEFLKIRTSLCSTHLTQHPGLLGLLNWQSHNRNELPELLRHITFVERPEMMKFLRPTFEAMFNMLHRSAGDEKLQFLVYDALIFVLGMFAEDRMLLFVNFRPTINSMIQAYEQYDPAKATPEEKERLEVFTHVHLYLVPCVKRCFEGIDQPGSNITSTLKVRFLKIGALEYTMKFIIVSRILHIKHTGSPAIKDDTFKNDMIDFFDRFTALMKRNSPSLIGAQTLALKNIVLWFQGLLLLFTEMELATVVHKVIATLSYSDKKQFNQTKLALLKEIVSSQLFIGEQARYILIPAVMEQLRLFMASSHNPDEKAEIITIVCWIVDVMDDLEDVAVVKYLLLLLADVLHLVESVENPCLKLDAAMCLLGFFHLVKQADFTAYLDNMASEKRESLLMRMVTTLDQLIVRPDIIPCTWLGVSMFQYGTTSKVIAMICEHLKPVRGDPSEPAAYQDRQYLDGSSPIERFHRCQASRHGSADTEVPPEFMMWVKLVKLMIAFLTSRVLGVEKFSAAKAQIMREGHGDMRTAVCGYLCEIWETLGPLQIRIIPALVAPLLELLTVPNKELNETGMNIYFSMLKREFEYYKSFKRVERQTIGSLDKIVNEYDEKHQQNLLQFFLSSLRQRFDTAPEMQEVAEKFMADMKTLITLFTSLRTLPLGPEYDDERTLATLKLMEYLKSTGRIEQYIEYAYQLYERHLGADHFIEAGFTLLLQAQLLDWSDTIVPAIPSRDLAQETSYERREALYKEAISLFTRGKYWEKAIELLEELRHQYQHVTCEFVLLADILQSEAALYRLIVTGERFFTEYFRVGYYGMGFPVDVRNKQFVHRGVEFQRRDAFEALIMKRWPSAVIMNTTEPPSAEIKNSPGQHLQIYAIKMASAEEARGEHTRLQIAHSNNRRYKTFESVSAFLYARPEDRRQSKNDNEFANLWIMNYYFTSEEAFPGVVRRSEIVSVSTSELSPIDNAIINIVDKNMELEKMIETFSVPGGSGNVSPFTMVLKGVIDAAVNGGVMRYEQAFLNNGYAEEHPDHADKVDLLRSVLDQQIAVLDRGLKVHQMVVPPEMADLQNQLQIGLMKLKRRTQKVGEEVGRQLNSHNAAFLASAMYGTDLAKFALSDVAATRKLPAMVAPLNKPSPGVVSPRTIMSSAAPPPKKLLPTPEPRAHSFALQDPAYRSLTAPGRHAPAFAHLIG</sequence>
<evidence type="ECO:0000256" key="3">
    <source>
        <dbReference type="ARBA" id="ARBA00022490"/>
    </source>
</evidence>
<evidence type="ECO:0000256" key="2">
    <source>
        <dbReference type="ARBA" id="ARBA00022443"/>
    </source>
</evidence>
<dbReference type="SMART" id="SM00326">
    <property type="entry name" value="SH3"/>
    <property type="match status" value="1"/>
</dbReference>
<organism evidence="11 12">
    <name type="scientific">Acanthamoeba castellanii (strain ATCC 30010 / Neff)</name>
    <dbReference type="NCBI Taxonomy" id="1257118"/>
    <lineage>
        <taxon>Eukaryota</taxon>
        <taxon>Amoebozoa</taxon>
        <taxon>Discosea</taxon>
        <taxon>Longamoebia</taxon>
        <taxon>Centramoebida</taxon>
        <taxon>Acanthamoebidae</taxon>
        <taxon>Acanthamoeba</taxon>
    </lineage>
</organism>
<accession>L8HFM1</accession>
<dbReference type="InterPro" id="IPR027357">
    <property type="entry name" value="DOCKER_dom"/>
</dbReference>
<dbReference type="InterPro" id="IPR043161">
    <property type="entry name" value="DOCK_C_lobe_A"/>
</dbReference>
<dbReference type="Gene3D" id="2.30.30.40">
    <property type="entry name" value="SH3 Domains"/>
    <property type="match status" value="1"/>
</dbReference>
<evidence type="ECO:0000313" key="12">
    <source>
        <dbReference type="Proteomes" id="UP000011083"/>
    </source>
</evidence>
<dbReference type="VEuPathDB" id="AmoebaDB:ACA1_068050"/>
<dbReference type="PANTHER" id="PTHR45653">
    <property type="entry name" value="DEDICATOR OF CYTOKINESIS"/>
    <property type="match status" value="1"/>
</dbReference>
<feature type="domain" description="SH3" evidence="8">
    <location>
        <begin position="8"/>
        <end position="70"/>
    </location>
</feature>
<dbReference type="InterPro" id="IPR016024">
    <property type="entry name" value="ARM-type_fold"/>
</dbReference>
<dbReference type="InterPro" id="IPR036028">
    <property type="entry name" value="SH3-like_dom_sf"/>
</dbReference>
<dbReference type="InterPro" id="IPR032376">
    <property type="entry name" value="DOCK_N"/>
</dbReference>
<feature type="domain" description="DOCKER" evidence="10">
    <location>
        <begin position="1250"/>
        <end position="1663"/>
    </location>
</feature>
<keyword evidence="4" id="KW-0597">Phosphoprotein</keyword>
<gene>
    <name evidence="11" type="ORF">ACA1_068050</name>
</gene>
<dbReference type="Pfam" id="PF14429">
    <property type="entry name" value="DOCK-C2"/>
    <property type="match status" value="1"/>
</dbReference>
<dbReference type="GO" id="GO:0005737">
    <property type="term" value="C:cytoplasm"/>
    <property type="evidence" value="ECO:0007669"/>
    <property type="project" value="UniProtKB-SubCell"/>
</dbReference>
<dbReference type="InterPro" id="IPR056372">
    <property type="entry name" value="TPR_DOCK"/>
</dbReference>
<dbReference type="CDD" id="cd11684">
    <property type="entry name" value="DHR2_DOCK"/>
    <property type="match status" value="1"/>
</dbReference>
<evidence type="ECO:0000259" key="8">
    <source>
        <dbReference type="PROSITE" id="PS50002"/>
    </source>
</evidence>
<dbReference type="InterPro" id="IPR046773">
    <property type="entry name" value="DOCKER_Lobe_C"/>
</dbReference>
<dbReference type="PROSITE" id="PS51650">
    <property type="entry name" value="C2_DOCK"/>
    <property type="match status" value="1"/>
</dbReference>
<evidence type="ECO:0000256" key="5">
    <source>
        <dbReference type="PROSITE-ProRule" id="PRU00192"/>
    </source>
</evidence>
<feature type="compositionally biased region" description="Pro residues" evidence="7">
    <location>
        <begin position="1721"/>
        <end position="1732"/>
    </location>
</feature>
<evidence type="ECO:0000256" key="1">
    <source>
        <dbReference type="ARBA" id="ARBA00004496"/>
    </source>
</evidence>
<dbReference type="SUPFAM" id="SSF48371">
    <property type="entry name" value="ARM repeat"/>
    <property type="match status" value="1"/>
</dbReference>
<dbReference type="Pfam" id="PF16172">
    <property type="entry name" value="DOCK_N"/>
    <property type="match status" value="1"/>
</dbReference>
<evidence type="ECO:0000256" key="6">
    <source>
        <dbReference type="PROSITE-ProRule" id="PRU00983"/>
    </source>
</evidence>
<dbReference type="PROSITE" id="PS51651">
    <property type="entry name" value="DOCKER"/>
    <property type="match status" value="1"/>
</dbReference>
<dbReference type="GO" id="GO:0031267">
    <property type="term" value="F:small GTPase binding"/>
    <property type="evidence" value="ECO:0007669"/>
    <property type="project" value="TreeGrafter"/>
</dbReference>
<dbReference type="Gene3D" id="1.25.40.410">
    <property type="match status" value="1"/>
</dbReference>
<dbReference type="OMA" id="KPFHHSG"/>
<dbReference type="InterPro" id="IPR026791">
    <property type="entry name" value="DOCK"/>
</dbReference>
<keyword evidence="2 5" id="KW-0728">SH3 domain</keyword>
<feature type="domain" description="C2 DOCK-type" evidence="9">
    <location>
        <begin position="425"/>
        <end position="587"/>
    </location>
</feature>
<evidence type="ECO:0000259" key="9">
    <source>
        <dbReference type="PROSITE" id="PS51650"/>
    </source>
</evidence>
<dbReference type="RefSeq" id="XP_004352749.1">
    <property type="nucleotide sequence ID" value="XM_004352697.1"/>
</dbReference>
<evidence type="ECO:0000313" key="11">
    <source>
        <dbReference type="EMBL" id="ELR23221.1"/>
    </source>
</evidence>
<comment type="subcellular location">
    <subcellularLocation>
        <location evidence="1">Cytoplasm</location>
    </subcellularLocation>
</comment>
<dbReference type="PROSITE" id="PS50002">
    <property type="entry name" value="SH3"/>
    <property type="match status" value="1"/>
</dbReference>
<dbReference type="PANTHER" id="PTHR45653:SF10">
    <property type="entry name" value="MYOBLAST CITY, ISOFORM B"/>
    <property type="match status" value="1"/>
</dbReference>
<dbReference type="Pfam" id="PF20421">
    <property type="entry name" value="DHR-2_Lobe_C"/>
    <property type="match status" value="1"/>
</dbReference>
<dbReference type="Pfam" id="PF23554">
    <property type="entry name" value="TPR_DOCK"/>
    <property type="match status" value="2"/>
</dbReference>
<feature type="region of interest" description="Disordered" evidence="7">
    <location>
        <begin position="1708"/>
        <end position="1733"/>
    </location>
</feature>
<dbReference type="InterPro" id="IPR001452">
    <property type="entry name" value="SH3_domain"/>
</dbReference>
<dbReference type="Gene3D" id="1.20.58.740">
    <property type="match status" value="1"/>
</dbReference>
<dbReference type="InterPro" id="IPR042455">
    <property type="entry name" value="DOCK_N_sub1"/>
</dbReference>
<dbReference type="OrthoDB" id="18896at2759"/>
<dbReference type="SUPFAM" id="SSF50044">
    <property type="entry name" value="SH3-domain"/>
    <property type="match status" value="1"/>
</dbReference>
<dbReference type="GO" id="GO:0007264">
    <property type="term" value="P:small GTPase-mediated signal transduction"/>
    <property type="evidence" value="ECO:0007669"/>
    <property type="project" value="InterPro"/>
</dbReference>
<dbReference type="InterPro" id="IPR043162">
    <property type="entry name" value="DOCK_C_lobe_C"/>
</dbReference>
<comment type="similarity">
    <text evidence="6">Belongs to the DOCK family.</text>
</comment>
<keyword evidence="3" id="KW-0963">Cytoplasm</keyword>
<dbReference type="InterPro" id="IPR027007">
    <property type="entry name" value="C2_DOCK-type_domain"/>
</dbReference>
<name>L8HFM1_ACACF</name>
<evidence type="ECO:0000256" key="4">
    <source>
        <dbReference type="ARBA" id="ARBA00022553"/>
    </source>
</evidence>
<dbReference type="Gene3D" id="2.60.40.150">
    <property type="entry name" value="C2 domain"/>
    <property type="match status" value="1"/>
</dbReference>
<evidence type="ECO:0000259" key="10">
    <source>
        <dbReference type="PROSITE" id="PS51651"/>
    </source>
</evidence>
<dbReference type="InterPro" id="IPR035892">
    <property type="entry name" value="C2_domain_sf"/>
</dbReference>
<reference evidence="11 12" key="1">
    <citation type="journal article" date="2013" name="Genome Biol.">
        <title>Genome of Acanthamoeba castellanii highlights extensive lateral gene transfer and early evolution of tyrosine kinase signaling.</title>
        <authorList>
            <person name="Clarke M."/>
            <person name="Lohan A.J."/>
            <person name="Liu B."/>
            <person name="Lagkouvardos I."/>
            <person name="Roy S."/>
            <person name="Zafar N."/>
            <person name="Bertelli C."/>
            <person name="Schilde C."/>
            <person name="Kianianmomeni A."/>
            <person name="Burglin T.R."/>
            <person name="Frech C."/>
            <person name="Turcotte B."/>
            <person name="Kopec K.O."/>
            <person name="Synnott J.M."/>
            <person name="Choo C."/>
            <person name="Paponov I."/>
            <person name="Finkler A."/>
            <person name="Soon Heng Tan C."/>
            <person name="Hutchins A.P."/>
            <person name="Weinmeier T."/>
            <person name="Rattei T."/>
            <person name="Chu J.S."/>
            <person name="Gimenez G."/>
            <person name="Irimia M."/>
            <person name="Rigden D.J."/>
            <person name="Fitzpatrick D.A."/>
            <person name="Lorenzo-Morales J."/>
            <person name="Bateman A."/>
            <person name="Chiu C.H."/>
            <person name="Tang P."/>
            <person name="Hegemann P."/>
            <person name="Fromm H."/>
            <person name="Raoult D."/>
            <person name="Greub G."/>
            <person name="Miranda-Saavedra D."/>
            <person name="Chen N."/>
            <person name="Nash P."/>
            <person name="Ginger M.L."/>
            <person name="Horn M."/>
            <person name="Schaap P."/>
            <person name="Caler L."/>
            <person name="Loftus B."/>
        </authorList>
    </citation>
    <scope>NUCLEOTIDE SEQUENCE [LARGE SCALE GENOMIC DNA]</scope>
    <source>
        <strain evidence="11 12">Neff</strain>
    </source>
</reference>
<proteinExistence type="inferred from homology"/>
<evidence type="ECO:0000256" key="7">
    <source>
        <dbReference type="SAM" id="MobiDB-lite"/>
    </source>
</evidence>
<dbReference type="GeneID" id="14924194"/>
<dbReference type="GO" id="GO:0005085">
    <property type="term" value="F:guanyl-nucleotide exchange factor activity"/>
    <property type="evidence" value="ECO:0007669"/>
    <property type="project" value="InterPro"/>
</dbReference>
<protein>
    <submittedName>
        <fullName evidence="11">SH3 domain containing protein</fullName>
    </submittedName>
</protein>
<dbReference type="GO" id="GO:0005886">
    <property type="term" value="C:plasma membrane"/>
    <property type="evidence" value="ECO:0007669"/>
    <property type="project" value="TreeGrafter"/>
</dbReference>
<keyword evidence="12" id="KW-1185">Reference proteome</keyword>
<dbReference type="STRING" id="1257118.L8HFM1"/>
<dbReference type="Proteomes" id="UP000011083">
    <property type="component" value="Unassembled WGS sequence"/>
</dbReference>